<dbReference type="SUPFAM" id="SSF52129">
    <property type="entry name" value="Caspase-like"/>
    <property type="match status" value="1"/>
</dbReference>
<feature type="region of interest" description="Disordered" evidence="2">
    <location>
        <begin position="320"/>
        <end position="372"/>
    </location>
</feature>
<dbReference type="Proteomes" id="UP001470230">
    <property type="component" value="Unassembled WGS sequence"/>
</dbReference>
<dbReference type="InterPro" id="IPR029030">
    <property type="entry name" value="Caspase-like_dom_sf"/>
</dbReference>
<feature type="region of interest" description="Disordered" evidence="2">
    <location>
        <begin position="97"/>
        <end position="144"/>
    </location>
</feature>
<accession>A0ABR2GNZ9</accession>
<name>A0ABR2GNZ9_9EUKA</name>
<sequence length="665" mass="75970">MNPQYPGYIQPNQPNGYIQQPVYGQQPYIQPQQNCIQQPQQPSYIQPQQGYQAMQPQLPVQQGFQTMQLQSPVQQGYQAMQPQSPIQQGYQAIQPQSPIQQGFQAMQPQSPMQQGYQAIQPQSPTQQVLMQPQSPIQQGYQAMQPQSPTQQVLMQPQQQCYLQQQQQPCFAQVQQQQQCCMPQQQCLLQSPQPVFVQPQPNYIQTSPQSYTPPQQQNFIQSQQEYDQPQQHSGDQQVISRHITEPQTRVSKINPITSSKEPIAYVSQSWNTSPIQQITGKPTGPVRPHFYYVFTPDMFTETNNPWTAAMWLHSFNTLPENMTPSDSSESEITKPEAPEKVSKPEISKPEQSSQQQKAQAPHRPQKPHPSEGQRVHIAVPSKDNNHPLKSESEIFKFESIDQFQKLRHHANIESALKQLNELATNLAFVNPDTFTPDDTSCFICCNSYVTPKYQLGVGPVNDAITVAANHKYMGYKVYFIHNQHHTLFLKFLSVFLQKTCKYLTVFFAGHGAQIKDTSGDEADGYDEVMVFDSGFIVDDDLAIYLQKYSIGKAHTILIADCCHSGTIWDIPEKLKKAEKFPANIMSISSSLDNQTSKQTEIQSNFQGVFTFNFWTLIRNRPSINIIEAQKILNREMAQFAQQIVMYPTRKEMLKKPIFPLMLKHHC</sequence>
<feature type="compositionally biased region" description="Basic and acidic residues" evidence="2">
    <location>
        <begin position="330"/>
        <end position="347"/>
    </location>
</feature>
<comment type="caution">
    <text evidence="4">The sequence shown here is derived from an EMBL/GenBank/DDBJ whole genome shotgun (WGS) entry which is preliminary data.</text>
</comment>
<organism evidence="4 5">
    <name type="scientific">Tritrichomonas musculus</name>
    <dbReference type="NCBI Taxonomy" id="1915356"/>
    <lineage>
        <taxon>Eukaryota</taxon>
        <taxon>Metamonada</taxon>
        <taxon>Parabasalia</taxon>
        <taxon>Tritrichomonadida</taxon>
        <taxon>Tritrichomonadidae</taxon>
        <taxon>Tritrichomonas</taxon>
    </lineage>
</organism>
<evidence type="ECO:0000256" key="1">
    <source>
        <dbReference type="ARBA" id="ARBA00009005"/>
    </source>
</evidence>
<keyword evidence="5" id="KW-1185">Reference proteome</keyword>
<dbReference type="PANTHER" id="PTHR48104:SF30">
    <property type="entry name" value="METACASPASE-1"/>
    <property type="match status" value="1"/>
</dbReference>
<feature type="domain" description="Peptidase C14 caspase" evidence="3">
    <location>
        <begin position="441"/>
        <end position="638"/>
    </location>
</feature>
<comment type="similarity">
    <text evidence="1">Belongs to the peptidase C14B family.</text>
</comment>
<feature type="compositionally biased region" description="Polar residues" evidence="2">
    <location>
        <begin position="348"/>
        <end position="357"/>
    </location>
</feature>
<feature type="compositionally biased region" description="Low complexity" evidence="2">
    <location>
        <begin position="198"/>
        <end position="223"/>
    </location>
</feature>
<evidence type="ECO:0000256" key="2">
    <source>
        <dbReference type="SAM" id="MobiDB-lite"/>
    </source>
</evidence>
<evidence type="ECO:0000313" key="5">
    <source>
        <dbReference type="Proteomes" id="UP001470230"/>
    </source>
</evidence>
<evidence type="ECO:0000259" key="3">
    <source>
        <dbReference type="Pfam" id="PF00656"/>
    </source>
</evidence>
<dbReference type="InterPro" id="IPR011600">
    <property type="entry name" value="Pept_C14_caspase"/>
</dbReference>
<protein>
    <recommendedName>
        <fullName evidence="3">Peptidase C14 caspase domain-containing protein</fullName>
    </recommendedName>
</protein>
<dbReference type="Gene3D" id="3.40.50.12660">
    <property type="match status" value="1"/>
</dbReference>
<feature type="compositionally biased region" description="Polar residues" evidence="2">
    <location>
        <begin position="224"/>
        <end position="233"/>
    </location>
</feature>
<evidence type="ECO:0000313" key="4">
    <source>
        <dbReference type="EMBL" id="KAK8835654.1"/>
    </source>
</evidence>
<dbReference type="EMBL" id="JAPFFF010000078">
    <property type="protein sequence ID" value="KAK8835654.1"/>
    <property type="molecule type" value="Genomic_DNA"/>
</dbReference>
<reference evidence="4 5" key="1">
    <citation type="submission" date="2024-04" db="EMBL/GenBank/DDBJ databases">
        <title>Tritrichomonas musculus Genome.</title>
        <authorList>
            <person name="Alves-Ferreira E."/>
            <person name="Grigg M."/>
            <person name="Lorenzi H."/>
            <person name="Galac M."/>
        </authorList>
    </citation>
    <scope>NUCLEOTIDE SEQUENCE [LARGE SCALE GENOMIC DNA]</scope>
    <source>
        <strain evidence="4 5">EAF2021</strain>
    </source>
</reference>
<dbReference type="Pfam" id="PF00656">
    <property type="entry name" value="Peptidase_C14"/>
    <property type="match status" value="1"/>
</dbReference>
<feature type="region of interest" description="Disordered" evidence="2">
    <location>
        <begin position="198"/>
        <end position="233"/>
    </location>
</feature>
<proteinExistence type="inferred from homology"/>
<dbReference type="PANTHER" id="PTHR48104">
    <property type="entry name" value="METACASPASE-4"/>
    <property type="match status" value="1"/>
</dbReference>
<dbReference type="InterPro" id="IPR050452">
    <property type="entry name" value="Metacaspase"/>
</dbReference>
<gene>
    <name evidence="4" type="ORF">M9Y10_042369</name>
</gene>